<evidence type="ECO:0000313" key="1">
    <source>
        <dbReference type="EMBL" id="ASI92659.1"/>
    </source>
</evidence>
<name>A0AAN1FL96_9VIBR</name>
<dbReference type="EMBL" id="CP018309">
    <property type="protein sequence ID" value="ASI92659.1"/>
    <property type="molecule type" value="Genomic_DNA"/>
</dbReference>
<dbReference type="SUPFAM" id="SSF110849">
    <property type="entry name" value="ParB/Sulfiredoxin"/>
    <property type="match status" value="1"/>
</dbReference>
<proteinExistence type="predicted"/>
<dbReference type="KEGG" id="vsh:BSZ05_23075"/>
<reference evidence="2" key="1">
    <citation type="submission" date="2016-12" db="EMBL/GenBank/DDBJ databases">
        <title>Comparative genomic analysis reveals the diversity, evolution, and environmental adaptation strategies of the genus Vibrio.</title>
        <authorList>
            <person name="Lin H."/>
            <person name="Wang X."/>
            <person name="Zhang X.-H."/>
        </authorList>
    </citation>
    <scope>NUCLEOTIDE SEQUENCE [LARGE SCALE GENOMIC DNA]</scope>
    <source>
        <strain evidence="2">QT6D1</strain>
    </source>
</reference>
<sequence length="150" mass="16268">MNGKTLECASNFIKALSTCCDELTTKERIVIFNLLSGLSQKLVGIRHPVLNVRLVEANLVFSNDLGADSITLSEDCSLKESIRNQGLTMPIVVGQCLGESGYTVTDGANRMEIIKAEPDIRESLANHIPVVVINSMKDSTAHSINEHGVE</sequence>
<dbReference type="Proteomes" id="UP000197092">
    <property type="component" value="Chromosome 2"/>
</dbReference>
<dbReference type="Gene3D" id="3.90.1530.10">
    <property type="entry name" value="Conserved hypothetical protein from pyrococcus furiosus pfu- 392566-001, ParB domain"/>
    <property type="match status" value="1"/>
</dbReference>
<protein>
    <recommendedName>
        <fullName evidence="3">ParB/Sulfiredoxin domain-containing protein</fullName>
    </recommendedName>
</protein>
<evidence type="ECO:0008006" key="3">
    <source>
        <dbReference type="Google" id="ProtNLM"/>
    </source>
</evidence>
<dbReference type="AlphaFoldDB" id="A0AAN1FL96"/>
<dbReference type="InterPro" id="IPR036086">
    <property type="entry name" value="ParB/Sulfiredoxin_sf"/>
</dbReference>
<gene>
    <name evidence="1" type="ORF">BSZ05_23075</name>
</gene>
<evidence type="ECO:0000313" key="2">
    <source>
        <dbReference type="Proteomes" id="UP000197092"/>
    </source>
</evidence>
<organism evidence="1 2">
    <name type="scientific">Vibrio mediterranei</name>
    <dbReference type="NCBI Taxonomy" id="689"/>
    <lineage>
        <taxon>Bacteria</taxon>
        <taxon>Pseudomonadati</taxon>
        <taxon>Pseudomonadota</taxon>
        <taxon>Gammaproteobacteria</taxon>
        <taxon>Vibrionales</taxon>
        <taxon>Vibrionaceae</taxon>
        <taxon>Vibrio</taxon>
    </lineage>
</organism>
<accession>A0AAN1FL96</accession>